<feature type="transmembrane region" description="Helical" evidence="1">
    <location>
        <begin position="75"/>
        <end position="101"/>
    </location>
</feature>
<gene>
    <name evidence="2" type="ORF">H8E79_04470</name>
</gene>
<dbReference type="InterPro" id="IPR019099">
    <property type="entry name" value="Uncharacterised_PGPGW_TM"/>
</dbReference>
<protein>
    <recommendedName>
        <fullName evidence="4">Transmembrane protein (PGPGW)</fullName>
    </recommendedName>
</protein>
<accession>A0A8J6N9R9</accession>
<dbReference type="AlphaFoldDB" id="A0A8J6N9R9"/>
<organism evidence="2 3">
    <name type="scientific">Candidatus Desulfatifera sulfidica</name>
    <dbReference type="NCBI Taxonomy" id="2841691"/>
    <lineage>
        <taxon>Bacteria</taxon>
        <taxon>Pseudomonadati</taxon>
        <taxon>Thermodesulfobacteriota</taxon>
        <taxon>Desulfobulbia</taxon>
        <taxon>Desulfobulbales</taxon>
        <taxon>Desulfobulbaceae</taxon>
        <taxon>Candidatus Desulfatifera</taxon>
    </lineage>
</organism>
<name>A0A8J6N9R9_9BACT</name>
<evidence type="ECO:0008006" key="4">
    <source>
        <dbReference type="Google" id="ProtNLM"/>
    </source>
</evidence>
<dbReference type="Pfam" id="PF09656">
    <property type="entry name" value="PGPGW"/>
    <property type="match status" value="1"/>
</dbReference>
<keyword evidence="1" id="KW-0812">Transmembrane</keyword>
<evidence type="ECO:0000256" key="1">
    <source>
        <dbReference type="SAM" id="Phobius"/>
    </source>
</evidence>
<sequence>MINGLIEITAGQLFAWLGLLSLATFVVSLLIIPWVVTRAKTNYFLVHTYHVDQRHQQHPLLYFIVRIFRNTLGGLLLVAGLCMLFLPGQGIITMIIGLSLLDVPGRQLVLDRLIQIEIIQHSLNWIRHKSGKEPFRFPTKSETEHT</sequence>
<keyword evidence="1" id="KW-1133">Transmembrane helix</keyword>
<dbReference type="EMBL" id="JACNLK010000037">
    <property type="protein sequence ID" value="MBC8208407.1"/>
    <property type="molecule type" value="Genomic_DNA"/>
</dbReference>
<feature type="transmembrane region" description="Helical" evidence="1">
    <location>
        <begin position="13"/>
        <end position="36"/>
    </location>
</feature>
<proteinExistence type="predicted"/>
<comment type="caution">
    <text evidence="2">The sequence shown here is derived from an EMBL/GenBank/DDBJ whole genome shotgun (WGS) entry which is preliminary data.</text>
</comment>
<evidence type="ECO:0000313" key="2">
    <source>
        <dbReference type="EMBL" id="MBC8208407.1"/>
    </source>
</evidence>
<evidence type="ECO:0000313" key="3">
    <source>
        <dbReference type="Proteomes" id="UP000599024"/>
    </source>
</evidence>
<reference evidence="2 3" key="1">
    <citation type="submission" date="2020-08" db="EMBL/GenBank/DDBJ databases">
        <title>Bridging the membrane lipid divide: bacteria of the FCB group superphylum have the potential to synthesize archaeal ether lipids.</title>
        <authorList>
            <person name="Villanueva L."/>
            <person name="Von Meijenfeldt F.A.B."/>
            <person name="Westbye A.B."/>
            <person name="Yadav S."/>
            <person name="Hopmans E.C."/>
            <person name="Dutilh B.E."/>
            <person name="Sinninghe Damste J.S."/>
        </authorList>
    </citation>
    <scope>NUCLEOTIDE SEQUENCE [LARGE SCALE GENOMIC DNA]</scope>
    <source>
        <strain evidence="2">NIOZ-UU81</strain>
    </source>
</reference>
<keyword evidence="1" id="KW-0472">Membrane</keyword>
<dbReference type="Proteomes" id="UP000599024">
    <property type="component" value="Unassembled WGS sequence"/>
</dbReference>